<comment type="caution">
    <text evidence="2">The sequence shown here is derived from an EMBL/GenBank/DDBJ whole genome shotgun (WGS) entry which is preliminary data.</text>
</comment>
<evidence type="ECO:0000256" key="1">
    <source>
        <dbReference type="SAM" id="MobiDB-lite"/>
    </source>
</evidence>
<reference evidence="2" key="1">
    <citation type="journal article" date="2024" name="Gigascience">
        <title>Chromosome-level genome of the poultry shaft louse Menopon gallinae provides insight into the host-switching and adaptive evolution of parasitic lice.</title>
        <authorList>
            <person name="Xu Y."/>
            <person name="Ma L."/>
            <person name="Liu S."/>
            <person name="Liang Y."/>
            <person name="Liu Q."/>
            <person name="He Z."/>
            <person name="Tian L."/>
            <person name="Duan Y."/>
            <person name="Cai W."/>
            <person name="Li H."/>
            <person name="Song F."/>
        </authorList>
    </citation>
    <scope>NUCLEOTIDE SEQUENCE</scope>
    <source>
        <strain evidence="2">Cailab_2023a</strain>
    </source>
</reference>
<dbReference type="AlphaFoldDB" id="A0AAW2I1S2"/>
<accession>A0AAW2I1S2</accession>
<gene>
    <name evidence="2" type="ORF">PYX00_003731</name>
</gene>
<feature type="compositionally biased region" description="Basic residues" evidence="1">
    <location>
        <begin position="28"/>
        <end position="39"/>
    </location>
</feature>
<name>A0AAW2I1S2_9NEOP</name>
<evidence type="ECO:0000313" key="2">
    <source>
        <dbReference type="EMBL" id="KAL0276069.1"/>
    </source>
</evidence>
<sequence length="106" mass="12791">MLDSFLKSQTSGRRAEKKITLLRNSKNVQKRKTEKLRRKQSVGCPRFRLQEDRHCRRLTLAAYMEKVRERQRGRDRRWKLHASVSSGDRSHWKIISQPFRRSRNGK</sequence>
<proteinExistence type="predicted"/>
<protein>
    <submittedName>
        <fullName evidence="2">Uncharacterized protein</fullName>
    </submittedName>
</protein>
<dbReference type="EMBL" id="JARGDH010000002">
    <property type="protein sequence ID" value="KAL0276069.1"/>
    <property type="molecule type" value="Genomic_DNA"/>
</dbReference>
<feature type="region of interest" description="Disordered" evidence="1">
    <location>
        <begin position="72"/>
        <end position="106"/>
    </location>
</feature>
<feature type="compositionally biased region" description="Polar residues" evidence="1">
    <location>
        <begin position="1"/>
        <end position="12"/>
    </location>
</feature>
<feature type="region of interest" description="Disordered" evidence="1">
    <location>
        <begin position="1"/>
        <end position="39"/>
    </location>
</feature>
<organism evidence="2">
    <name type="scientific">Menopon gallinae</name>
    <name type="common">poultry shaft louse</name>
    <dbReference type="NCBI Taxonomy" id="328185"/>
    <lineage>
        <taxon>Eukaryota</taxon>
        <taxon>Metazoa</taxon>
        <taxon>Ecdysozoa</taxon>
        <taxon>Arthropoda</taxon>
        <taxon>Hexapoda</taxon>
        <taxon>Insecta</taxon>
        <taxon>Pterygota</taxon>
        <taxon>Neoptera</taxon>
        <taxon>Paraneoptera</taxon>
        <taxon>Psocodea</taxon>
        <taxon>Troctomorpha</taxon>
        <taxon>Phthiraptera</taxon>
        <taxon>Amblycera</taxon>
        <taxon>Menoponidae</taxon>
        <taxon>Menopon</taxon>
    </lineage>
</organism>